<sequence>MSGEVCTCKQNPDGSMAAVPQAPVLFICPAAVSSIWK</sequence>
<dbReference type="AlphaFoldDB" id="A0A2Z4Y783"/>
<evidence type="ECO:0000313" key="2">
    <source>
        <dbReference type="Proteomes" id="UP000262583"/>
    </source>
</evidence>
<dbReference type="EMBL" id="CP030759">
    <property type="protein sequence ID" value="AXA36688.1"/>
    <property type="molecule type" value="Genomic_DNA"/>
</dbReference>
<accession>A0A2Z4Y783</accession>
<reference evidence="1 2" key="1">
    <citation type="submission" date="2018-05" db="EMBL/GenBank/DDBJ databases">
        <title>A metagenomic window into the 2 km-deep terrestrial subsurface aquifer revealed taxonomically and functionally diverse microbial community comprising novel uncultured bacterial lineages.</title>
        <authorList>
            <person name="Kadnikov V.V."/>
            <person name="Mardanov A.V."/>
            <person name="Beletsky A.V."/>
            <person name="Banks D."/>
            <person name="Pimenov N.V."/>
            <person name="Frank Y.A."/>
            <person name="Karnachuk O.V."/>
            <person name="Ravin N.V."/>
        </authorList>
    </citation>
    <scope>NUCLEOTIDE SEQUENCE [LARGE SCALE GENOMIC DNA]</scope>
    <source>
        <strain evidence="1">BY</strain>
    </source>
</reference>
<evidence type="ECO:0000313" key="1">
    <source>
        <dbReference type="EMBL" id="AXA36688.1"/>
    </source>
</evidence>
<gene>
    <name evidence="1" type="ORF">BRCON_1911</name>
</gene>
<organism evidence="1 2">
    <name type="scientific">Sumerlaea chitinivorans</name>
    <dbReference type="NCBI Taxonomy" id="2250252"/>
    <lineage>
        <taxon>Bacteria</taxon>
        <taxon>Candidatus Sumerlaeota</taxon>
        <taxon>Candidatus Sumerlaeia</taxon>
        <taxon>Candidatus Sumerlaeales</taxon>
        <taxon>Candidatus Sumerlaeaceae</taxon>
        <taxon>Candidatus Sumerlaea</taxon>
    </lineage>
</organism>
<name>A0A2Z4Y783_SUMC1</name>
<protein>
    <submittedName>
        <fullName evidence="1">Uncharacterized protein</fullName>
    </submittedName>
</protein>
<dbReference type="Proteomes" id="UP000262583">
    <property type="component" value="Chromosome"/>
</dbReference>
<proteinExistence type="predicted"/>
<dbReference type="KEGG" id="schv:BRCON_1911"/>